<evidence type="ECO:0000313" key="2">
    <source>
        <dbReference type="EMBL" id="MDO6360768.1"/>
    </source>
</evidence>
<dbReference type="SUPFAM" id="SSF47413">
    <property type="entry name" value="lambda repressor-like DNA-binding domains"/>
    <property type="match status" value="1"/>
</dbReference>
<name>A0ABD4ZZ49_9LACO</name>
<protein>
    <submittedName>
        <fullName evidence="2">Helix-turn-helix transcriptional regulator</fullName>
    </submittedName>
</protein>
<dbReference type="AlphaFoldDB" id="A0ABD4ZZ49"/>
<sequence>MTTFERIKKLSKKLDKNLQEVAIEAGLGKNAIYKWQTQNPKAIDLAEVAKVLNTTTDYLLGNTDDPSIPDKKQTITDADLDEMLDNARSFDGKPMTPHDRELIRAYLKGLYDNK</sequence>
<comment type="caution">
    <text evidence="2">The sequence shown here is derived from an EMBL/GenBank/DDBJ whole genome shotgun (WGS) entry which is preliminary data.</text>
</comment>
<dbReference type="CDD" id="cd00093">
    <property type="entry name" value="HTH_XRE"/>
    <property type="match status" value="1"/>
</dbReference>
<evidence type="ECO:0000313" key="3">
    <source>
        <dbReference type="Proteomes" id="UP001169713"/>
    </source>
</evidence>
<accession>A0ABD4ZZ49</accession>
<dbReference type="SMART" id="SM00530">
    <property type="entry name" value="HTH_XRE"/>
    <property type="match status" value="1"/>
</dbReference>
<dbReference type="PROSITE" id="PS50943">
    <property type="entry name" value="HTH_CROC1"/>
    <property type="match status" value="1"/>
</dbReference>
<dbReference type="EMBL" id="JAUONS010000001">
    <property type="protein sequence ID" value="MDO6360768.1"/>
    <property type="molecule type" value="Genomic_DNA"/>
</dbReference>
<dbReference type="Proteomes" id="UP001169713">
    <property type="component" value="Unassembled WGS sequence"/>
</dbReference>
<evidence type="ECO:0000259" key="1">
    <source>
        <dbReference type="PROSITE" id="PS50943"/>
    </source>
</evidence>
<proteinExistence type="predicted"/>
<dbReference type="RefSeq" id="WP_262333881.1">
    <property type="nucleotide sequence ID" value="NZ_JANZQG010000004.1"/>
</dbReference>
<feature type="domain" description="HTH cro/C1-type" evidence="1">
    <location>
        <begin position="7"/>
        <end position="59"/>
    </location>
</feature>
<dbReference type="InterPro" id="IPR001387">
    <property type="entry name" value="Cro/C1-type_HTH"/>
</dbReference>
<gene>
    <name evidence="2" type="ORF">Q4436_01360</name>
</gene>
<reference evidence="2" key="1">
    <citation type="submission" date="2023-07" db="EMBL/GenBank/DDBJ databases">
        <title>Whole Genome Sequencing of Colonoscopy isolates.</title>
        <authorList>
            <person name="Surve S.V."/>
            <person name="Valls R.A."/>
            <person name="Barrak K.E."/>
            <person name="Gardner T.B."/>
            <person name="O'Toole G.A."/>
        </authorList>
    </citation>
    <scope>NUCLEOTIDE SEQUENCE</scope>
    <source>
        <strain evidence="2">GP0003</strain>
    </source>
</reference>
<dbReference type="Gene3D" id="1.10.260.40">
    <property type="entry name" value="lambda repressor-like DNA-binding domains"/>
    <property type="match status" value="1"/>
</dbReference>
<organism evidence="2 3">
    <name type="scientific">Lactobacillus paragasseri</name>
    <dbReference type="NCBI Taxonomy" id="2107999"/>
    <lineage>
        <taxon>Bacteria</taxon>
        <taxon>Bacillati</taxon>
        <taxon>Bacillota</taxon>
        <taxon>Bacilli</taxon>
        <taxon>Lactobacillales</taxon>
        <taxon>Lactobacillaceae</taxon>
        <taxon>Lactobacillus</taxon>
    </lineage>
</organism>
<dbReference type="InterPro" id="IPR010982">
    <property type="entry name" value="Lambda_DNA-bd_dom_sf"/>
</dbReference>